<organism evidence="3 4">
    <name type="scientific">Hyalella azteca</name>
    <name type="common">Amphipod</name>
    <dbReference type="NCBI Taxonomy" id="294128"/>
    <lineage>
        <taxon>Eukaryota</taxon>
        <taxon>Metazoa</taxon>
        <taxon>Ecdysozoa</taxon>
        <taxon>Arthropoda</taxon>
        <taxon>Crustacea</taxon>
        <taxon>Multicrustacea</taxon>
        <taxon>Malacostraca</taxon>
        <taxon>Eumalacostraca</taxon>
        <taxon>Peracarida</taxon>
        <taxon>Amphipoda</taxon>
        <taxon>Senticaudata</taxon>
        <taxon>Talitrida</taxon>
        <taxon>Talitroidea</taxon>
        <taxon>Hyalellidae</taxon>
        <taxon>Hyalella</taxon>
    </lineage>
</organism>
<dbReference type="GeneID" id="108672230"/>
<feature type="chain" id="PRO_5034356186" evidence="2">
    <location>
        <begin position="23"/>
        <end position="1080"/>
    </location>
</feature>
<feature type="compositionally biased region" description="Polar residues" evidence="1">
    <location>
        <begin position="920"/>
        <end position="956"/>
    </location>
</feature>
<dbReference type="AlphaFoldDB" id="A0A8B7NNT5"/>
<feature type="compositionally biased region" description="Polar residues" evidence="1">
    <location>
        <begin position="99"/>
        <end position="109"/>
    </location>
</feature>
<feature type="region of interest" description="Disordered" evidence="1">
    <location>
        <begin position="56"/>
        <end position="111"/>
    </location>
</feature>
<feature type="compositionally biased region" description="Low complexity" evidence="1">
    <location>
        <begin position="715"/>
        <end position="728"/>
    </location>
</feature>
<feature type="signal peptide" evidence="2">
    <location>
        <begin position="1"/>
        <end position="22"/>
    </location>
</feature>
<gene>
    <name evidence="4" type="primary">LOC108672230</name>
</gene>
<dbReference type="RefSeq" id="XP_018015358.1">
    <property type="nucleotide sequence ID" value="XM_018159869.1"/>
</dbReference>
<evidence type="ECO:0000256" key="2">
    <source>
        <dbReference type="SAM" id="SignalP"/>
    </source>
</evidence>
<keyword evidence="3" id="KW-1185">Reference proteome</keyword>
<proteinExistence type="predicted"/>
<keyword evidence="2" id="KW-0732">Signal</keyword>
<dbReference type="Proteomes" id="UP000694843">
    <property type="component" value="Unplaced"/>
</dbReference>
<sequence>MRHRWLLAAVGLVVALAGATFASSGDTNFAPGNSRARNLPDINSLNDNIANIEHKHQNRSTSEKSTIGNGDIYKKDTTGGSSIVRRRRGSKVRSKRDNQSTSSAESGTKNRLARLIQYSGWNPVDLSNPLNNQPTVSYKPPSLQKVHFGKDPPPKKPLYPIVPENPPVYVLRENKKEPELDEVYGTEKIEYVHIEPKSKTISAFKPVGNARVVKLVKRLDNIQGSDLIKRSPASPLDLINLSNNGPNYDVTNFQFPNVFDNFTVDLDSAFSENNQEVVIPSPLLRLLPRKASAPERQLEASGRAMLPTNITPQQLLQARLSLARLPFLSSLQGLFGSFTQIPLEVHSKRSGLPAGDSVIEEIVPPNMTEGSRDQVESSASAPIGTVIFARSRQKIDREDLEDYFDKNDENDRTLIGKSPSRNLPNKGENSSKTLAANSLSELLQIFRHINVTEPPPTPTTTPPPVTIMKGFRYTKPTEAPMTTTTTRPTTTKRFRLPTAVRYLMGKPKKKSHAENFPSTTATPLTTLKSVFPARIIIAPTLTPHASKPSSGVPDRIFDNVAETNSLDGYLFSDSEPSPKYIRTNDKPAVTQKAVAAPLKSVPSIVIPKALSSDRDSVKLIGASRPVNEIVHTKNSEPLKSEFEIIYTKSAETTTTKPAIKDDSPFTIIEGHSKVRIFRSDSSRSSQNMTVSLAPDAKLSTQASVDVTPNTPLPNTSISSSTDSNTSGTVASHVENGLNDSVTAEVHDYDEPDFESYDYFKDKDSFLHVALEEYDDFPTDDVPSYTLKRPLASSDGSTNASYLSFFDLSDQNSNLSHRKSTHRNELPTHPPPPFHFIEGLRQSLPTSVPTTWQDLDLSASDVHPIFITAPPRNESYDGIQQEKLHEQRELSIISMSDAQSSHANLQHEEDVTTHNTDQKTQEGSLVQQEVSATGTAPRTQEGSLDQQEVSASSTGPRTQDGLLDQEEVEMSNAVELTQEGSIDQDEVESSNTAPWMQEGSLYHEEMKVSNAALRTQEGSLDQDEVIENKLPENSKKAADVDLIDFQEKETRTDGNEFGDHEASLKAILESIVTEPFESRPS</sequence>
<feature type="compositionally biased region" description="Basic and acidic residues" evidence="1">
    <location>
        <begin position="904"/>
        <end position="919"/>
    </location>
</feature>
<dbReference type="KEGG" id="hazt:108672230"/>
<reference evidence="4" key="1">
    <citation type="submission" date="2025-08" db="UniProtKB">
        <authorList>
            <consortium name="RefSeq"/>
        </authorList>
    </citation>
    <scope>IDENTIFICATION</scope>
    <source>
        <tissue evidence="4">Whole organism</tissue>
    </source>
</reference>
<feature type="compositionally biased region" description="Polar residues" evidence="1">
    <location>
        <begin position="701"/>
        <end position="714"/>
    </location>
</feature>
<dbReference type="OrthoDB" id="8062658at2759"/>
<evidence type="ECO:0000313" key="4">
    <source>
        <dbReference type="RefSeq" id="XP_018015358.1"/>
    </source>
</evidence>
<protein>
    <submittedName>
        <fullName evidence="4">Uncharacterized protein LOC108672230 isoform X1</fullName>
    </submittedName>
</protein>
<feature type="compositionally biased region" description="Polar residues" evidence="1">
    <location>
        <begin position="419"/>
        <end position="431"/>
    </location>
</feature>
<evidence type="ECO:0000313" key="3">
    <source>
        <dbReference type="Proteomes" id="UP000694843"/>
    </source>
</evidence>
<feature type="region of interest" description="Disordered" evidence="1">
    <location>
        <begin position="701"/>
        <end position="743"/>
    </location>
</feature>
<feature type="region of interest" description="Disordered" evidence="1">
    <location>
        <begin position="895"/>
        <end position="962"/>
    </location>
</feature>
<evidence type="ECO:0000256" key="1">
    <source>
        <dbReference type="SAM" id="MobiDB-lite"/>
    </source>
</evidence>
<accession>A0A8B7NNT5</accession>
<feature type="compositionally biased region" description="Basic residues" evidence="1">
    <location>
        <begin position="84"/>
        <end position="94"/>
    </location>
</feature>
<name>A0A8B7NNT5_HYAAZ</name>
<feature type="region of interest" description="Disordered" evidence="1">
    <location>
        <begin position="409"/>
        <end position="431"/>
    </location>
</feature>
<feature type="compositionally biased region" description="Polar residues" evidence="1">
    <location>
        <begin position="59"/>
        <end position="68"/>
    </location>
</feature>